<dbReference type="InterPro" id="IPR038610">
    <property type="entry name" value="FliK-like_C_sf"/>
</dbReference>
<reference evidence="3 4" key="1">
    <citation type="submission" date="2023-04" db="EMBL/GenBank/DDBJ databases">
        <title>Luteimonas sp. M1R5S18.</title>
        <authorList>
            <person name="Sun J.-Q."/>
        </authorList>
    </citation>
    <scope>NUCLEOTIDE SEQUENCE [LARGE SCALE GENOMIC DNA]</scope>
    <source>
        <strain evidence="3 4">M1R5S18</strain>
    </source>
</reference>
<dbReference type="RefSeq" id="WP_280602352.1">
    <property type="nucleotide sequence ID" value="NZ_JARXRN010000028.1"/>
</dbReference>
<dbReference type="CDD" id="cd17470">
    <property type="entry name" value="T3SS_Flik_C"/>
    <property type="match status" value="1"/>
</dbReference>
<keyword evidence="3" id="KW-0282">Flagellum</keyword>
<dbReference type="PANTHER" id="PTHR37533">
    <property type="entry name" value="FLAGELLAR HOOK-LENGTH CONTROL PROTEIN"/>
    <property type="match status" value="1"/>
</dbReference>
<dbReference type="Proteomes" id="UP001156831">
    <property type="component" value="Unassembled WGS sequence"/>
</dbReference>
<feature type="compositionally biased region" description="Pro residues" evidence="1">
    <location>
        <begin position="225"/>
        <end position="235"/>
    </location>
</feature>
<feature type="region of interest" description="Disordered" evidence="1">
    <location>
        <begin position="212"/>
        <end position="235"/>
    </location>
</feature>
<comment type="caution">
    <text evidence="3">The sequence shown here is derived from an EMBL/GenBank/DDBJ whole genome shotgun (WGS) entry which is preliminary data.</text>
</comment>
<organism evidence="3 4">
    <name type="scientific">Luteimonas rhizosphaericola</name>
    <dbReference type="NCBI Taxonomy" id="3042024"/>
    <lineage>
        <taxon>Bacteria</taxon>
        <taxon>Pseudomonadati</taxon>
        <taxon>Pseudomonadota</taxon>
        <taxon>Gammaproteobacteria</taxon>
        <taxon>Lysobacterales</taxon>
        <taxon>Lysobacteraceae</taxon>
        <taxon>Luteimonas</taxon>
    </lineage>
</organism>
<dbReference type="Gene3D" id="3.30.750.140">
    <property type="match status" value="1"/>
</dbReference>
<proteinExistence type="predicted"/>
<gene>
    <name evidence="3" type="ORF">QFW80_12720</name>
</gene>
<dbReference type="InterPro" id="IPR052563">
    <property type="entry name" value="FliK"/>
</dbReference>
<feature type="region of interest" description="Disordered" evidence="1">
    <location>
        <begin position="324"/>
        <end position="358"/>
    </location>
</feature>
<protein>
    <submittedName>
        <fullName evidence="3">Flagellar hook-length control protein FliK</fullName>
    </submittedName>
</protein>
<feature type="compositionally biased region" description="Basic and acidic residues" evidence="1">
    <location>
        <begin position="341"/>
        <end position="351"/>
    </location>
</feature>
<evidence type="ECO:0000256" key="1">
    <source>
        <dbReference type="SAM" id="MobiDB-lite"/>
    </source>
</evidence>
<dbReference type="PANTHER" id="PTHR37533:SF2">
    <property type="entry name" value="FLAGELLAR HOOK-LENGTH CONTROL PROTEIN"/>
    <property type="match status" value="1"/>
</dbReference>
<name>A0ABT6JMS0_9GAMM</name>
<keyword evidence="4" id="KW-1185">Reference proteome</keyword>
<feature type="compositionally biased region" description="Low complexity" evidence="1">
    <location>
        <begin position="324"/>
        <end position="340"/>
    </location>
</feature>
<feature type="compositionally biased region" description="Low complexity" evidence="1">
    <location>
        <begin position="214"/>
        <end position="224"/>
    </location>
</feature>
<sequence>MDTGPDSRAPASTRGARGAAPDANAAGSEPTDAAQADARAFADLLAPPPAAGAARGPSQPDARAETTEPTETPIGGERAPGQLLAMLAGQWLGAQAPGTSAATDATTGVAGLPGLPAATAAALAGAPVTSASDAAVSGPSNSLAADALTAASTAGPDLARATTAAATSSGDAHAAPALALAALAVDAAATADAGNPAEAMLSVDTPETGIAGSAPLAAPRAPAAAAPPPAVPVPLPMPADPSAGFDDGFGTRIAWMAEQRLGHAEIRLNPEHVGPIDVRVELDGDRVRAEFQSAHAEVRQAIEASLPRLRELLGQHGLQLGQADVSQRQAGQDGSAARGDAAARGESRPGDDAPPAIATQVRLRGLLDEYA</sequence>
<accession>A0ABT6JMS0</accession>
<dbReference type="EMBL" id="JARXRN010000028">
    <property type="protein sequence ID" value="MDH5831376.1"/>
    <property type="molecule type" value="Genomic_DNA"/>
</dbReference>
<feature type="compositionally biased region" description="Low complexity" evidence="1">
    <location>
        <begin position="15"/>
        <end position="60"/>
    </location>
</feature>
<evidence type="ECO:0000313" key="3">
    <source>
        <dbReference type="EMBL" id="MDH5831376.1"/>
    </source>
</evidence>
<feature type="domain" description="Flagellar hook-length control protein-like C-terminal" evidence="2">
    <location>
        <begin position="252"/>
        <end position="333"/>
    </location>
</feature>
<dbReference type="InterPro" id="IPR021136">
    <property type="entry name" value="Flagellar_hook_control-like_C"/>
</dbReference>
<evidence type="ECO:0000313" key="4">
    <source>
        <dbReference type="Proteomes" id="UP001156831"/>
    </source>
</evidence>
<keyword evidence="3" id="KW-0966">Cell projection</keyword>
<evidence type="ECO:0000259" key="2">
    <source>
        <dbReference type="Pfam" id="PF02120"/>
    </source>
</evidence>
<feature type="compositionally biased region" description="Low complexity" evidence="1">
    <location>
        <begin position="67"/>
        <end position="77"/>
    </location>
</feature>
<feature type="region of interest" description="Disordered" evidence="1">
    <location>
        <begin position="1"/>
        <end position="78"/>
    </location>
</feature>
<keyword evidence="3" id="KW-0969">Cilium</keyword>
<dbReference type="Pfam" id="PF02120">
    <property type="entry name" value="Flg_hook"/>
    <property type="match status" value="1"/>
</dbReference>